<accession>A0A2T3YZL6</accession>
<name>A0A2T3YZL6_TRIA4</name>
<dbReference type="Gene3D" id="2.160.20.10">
    <property type="entry name" value="Single-stranded right-handed beta-helix, Pectin lyase-like"/>
    <property type="match status" value="1"/>
</dbReference>
<dbReference type="NCBIfam" id="TIGR03804">
    <property type="entry name" value="para_beta_helix"/>
    <property type="match status" value="1"/>
</dbReference>
<keyword evidence="1" id="KW-0732">Signal</keyword>
<feature type="signal peptide" evidence="1">
    <location>
        <begin position="1"/>
        <end position="21"/>
    </location>
</feature>
<dbReference type="PROSITE" id="PS50927">
    <property type="entry name" value="BULB_LECTIN"/>
    <property type="match status" value="1"/>
</dbReference>
<dbReference type="InterPro" id="IPR001480">
    <property type="entry name" value="Bulb-type_lectin_dom"/>
</dbReference>
<dbReference type="InterPro" id="IPR039448">
    <property type="entry name" value="Beta_helix"/>
</dbReference>
<feature type="domain" description="Bulb-type lectin" evidence="2">
    <location>
        <begin position="385"/>
        <end position="509"/>
    </location>
</feature>
<keyword evidence="4" id="KW-1185">Reference proteome</keyword>
<dbReference type="Gene3D" id="2.90.10.10">
    <property type="entry name" value="Bulb-type lectin domain"/>
    <property type="match status" value="1"/>
</dbReference>
<dbReference type="STRING" id="1042311.A0A2T3YZL6"/>
<gene>
    <name evidence="3" type="ORF">M441DRAFT_49490</name>
</gene>
<reference evidence="3 4" key="1">
    <citation type="submission" date="2016-07" db="EMBL/GenBank/DDBJ databases">
        <title>Multiple horizontal gene transfer events from other fungi enriched the ability of initially mycotrophic Trichoderma (Ascomycota) to feed on dead plant biomass.</title>
        <authorList>
            <consortium name="DOE Joint Genome Institute"/>
            <person name="Aerts A."/>
            <person name="Atanasova L."/>
            <person name="Chenthamara K."/>
            <person name="Zhang J."/>
            <person name="Grujic M."/>
            <person name="Henrissat B."/>
            <person name="Kuo A."/>
            <person name="Salamov A."/>
            <person name="Lipzen A."/>
            <person name="Labutti K."/>
            <person name="Barry K."/>
            <person name="Miao Y."/>
            <person name="Rahimi M.J."/>
            <person name="Shen Q."/>
            <person name="Grigoriev I.V."/>
            <person name="Kubicek C.P."/>
            <person name="Druzhinina I.S."/>
        </authorList>
    </citation>
    <scope>NUCLEOTIDE SEQUENCE [LARGE SCALE GENOMIC DNA]</scope>
    <source>
        <strain evidence="3 4">CBS 433.97</strain>
    </source>
</reference>
<dbReference type="SUPFAM" id="SSF51126">
    <property type="entry name" value="Pectin lyase-like"/>
    <property type="match status" value="1"/>
</dbReference>
<dbReference type="InterPro" id="IPR036426">
    <property type="entry name" value="Bulb-type_lectin_dom_sf"/>
</dbReference>
<dbReference type="SMART" id="SM00710">
    <property type="entry name" value="PbH1"/>
    <property type="match status" value="7"/>
</dbReference>
<dbReference type="SMART" id="SM00108">
    <property type="entry name" value="B_lectin"/>
    <property type="match status" value="1"/>
</dbReference>
<evidence type="ECO:0000313" key="3">
    <source>
        <dbReference type="EMBL" id="PTB38006.1"/>
    </source>
</evidence>
<dbReference type="AlphaFoldDB" id="A0A2T3YZL6"/>
<evidence type="ECO:0000313" key="4">
    <source>
        <dbReference type="Proteomes" id="UP000240493"/>
    </source>
</evidence>
<dbReference type="InterPro" id="IPR011050">
    <property type="entry name" value="Pectin_lyase_fold/virulence"/>
</dbReference>
<dbReference type="InterPro" id="IPR022441">
    <property type="entry name" value="Para_beta_helix_rpt-2"/>
</dbReference>
<dbReference type="Proteomes" id="UP000240493">
    <property type="component" value="Unassembled WGS sequence"/>
</dbReference>
<dbReference type="InterPro" id="IPR006626">
    <property type="entry name" value="PbH1"/>
</dbReference>
<protein>
    <recommendedName>
        <fullName evidence="2">Bulb-type lectin domain-containing protein</fullName>
    </recommendedName>
</protein>
<organism evidence="3 4">
    <name type="scientific">Trichoderma asperellum (strain ATCC 204424 / CBS 433.97 / NBRC 101777)</name>
    <dbReference type="NCBI Taxonomy" id="1042311"/>
    <lineage>
        <taxon>Eukaryota</taxon>
        <taxon>Fungi</taxon>
        <taxon>Dikarya</taxon>
        <taxon>Ascomycota</taxon>
        <taxon>Pezizomycotina</taxon>
        <taxon>Sordariomycetes</taxon>
        <taxon>Hypocreomycetidae</taxon>
        <taxon>Hypocreales</taxon>
        <taxon>Hypocreaceae</taxon>
        <taxon>Trichoderma</taxon>
    </lineage>
</organism>
<evidence type="ECO:0000259" key="2">
    <source>
        <dbReference type="PROSITE" id="PS50927"/>
    </source>
</evidence>
<dbReference type="PROSITE" id="PS51257">
    <property type="entry name" value="PROKAR_LIPOPROTEIN"/>
    <property type="match status" value="1"/>
</dbReference>
<dbReference type="SUPFAM" id="SSF51110">
    <property type="entry name" value="alpha-D-mannose-specific plant lectins"/>
    <property type="match status" value="2"/>
</dbReference>
<proteinExistence type="predicted"/>
<evidence type="ECO:0000256" key="1">
    <source>
        <dbReference type="SAM" id="SignalP"/>
    </source>
</evidence>
<dbReference type="OrthoDB" id="2587928at2759"/>
<feature type="chain" id="PRO_5015784740" description="Bulb-type lectin domain-containing protein" evidence="1">
    <location>
        <begin position="22"/>
        <end position="509"/>
    </location>
</feature>
<dbReference type="InterPro" id="IPR012334">
    <property type="entry name" value="Pectin_lyas_fold"/>
</dbReference>
<sequence length="509" mass="51943">MKSVFKGSLLTAAALPALASAACISSGDQSVINNAFQSGGANTVVQLCANALIQITDQITFTADGQELSTQGYPTDSSRATIEVAVGSSASTLIHARDLNNIRIKNIQLEGNRQNAGFLPGGDANIIIGGVTSGGQVVSNVASRNTRSWSCLHVIGSGQDSNPCRNVTLTNNDIGPCGQSGTDSNGNGLWADGISLDCTASLVQGNTITGSTDGGIVLFGSPGSTVTGNTIISSADYLGFGAINLVDDEYDGSYAGVTVTNNKIQGNKLFNIGIGIGSNVWSFNDPSALSGPVTITGNTISGHVSFPIAINGWTNGITVTGNTVSGVTSPKSSFADASQCNSAIQSVFNSNANLIYYPAGISGSQNLQSGFVATPGNATNFLCSTLPLPNSVTFSPGQLTVVSDSGPFATLHNVIAQYQGDNNLVVLQGGTPVWASGHTLPNGGNCGSPSGCRLIFGSDGNLGSYFNGAQQWSTNTSGSGKSMVVLNQSPWIQIKDGSGNVIWDTTKSQ</sequence>
<dbReference type="EMBL" id="KZ679266">
    <property type="protein sequence ID" value="PTB38006.1"/>
    <property type="molecule type" value="Genomic_DNA"/>
</dbReference>
<dbReference type="Pfam" id="PF13229">
    <property type="entry name" value="Beta_helix"/>
    <property type="match status" value="1"/>
</dbReference>